<dbReference type="Gene3D" id="4.10.60.10">
    <property type="entry name" value="Zinc finger, CCHC-type"/>
    <property type="match status" value="1"/>
</dbReference>
<dbReference type="SUPFAM" id="SSF57756">
    <property type="entry name" value="Retrovirus zinc finger-like domains"/>
    <property type="match status" value="1"/>
</dbReference>
<dbReference type="Pfam" id="PF00098">
    <property type="entry name" value="zf-CCHC"/>
    <property type="match status" value="1"/>
</dbReference>
<evidence type="ECO:0000256" key="2">
    <source>
        <dbReference type="SAM" id="MobiDB-lite"/>
    </source>
</evidence>
<evidence type="ECO:0000313" key="5">
    <source>
        <dbReference type="Proteomes" id="UP000828390"/>
    </source>
</evidence>
<reference evidence="4" key="2">
    <citation type="submission" date="2020-11" db="EMBL/GenBank/DDBJ databases">
        <authorList>
            <person name="McCartney M.A."/>
            <person name="Auch B."/>
            <person name="Kono T."/>
            <person name="Mallez S."/>
            <person name="Becker A."/>
            <person name="Gohl D.M."/>
            <person name="Silverstein K.A.T."/>
            <person name="Koren S."/>
            <person name="Bechman K.B."/>
            <person name="Herman A."/>
            <person name="Abrahante J.E."/>
            <person name="Garbe J."/>
        </authorList>
    </citation>
    <scope>NUCLEOTIDE SEQUENCE</scope>
    <source>
        <strain evidence="4">Duluth1</strain>
        <tissue evidence="4">Whole animal</tissue>
    </source>
</reference>
<gene>
    <name evidence="4" type="ORF">DPMN_076136</name>
</gene>
<dbReference type="PROSITE" id="PS50158">
    <property type="entry name" value="ZF_CCHC"/>
    <property type="match status" value="1"/>
</dbReference>
<organism evidence="4 5">
    <name type="scientific">Dreissena polymorpha</name>
    <name type="common">Zebra mussel</name>
    <name type="synonym">Mytilus polymorpha</name>
    <dbReference type="NCBI Taxonomy" id="45954"/>
    <lineage>
        <taxon>Eukaryota</taxon>
        <taxon>Metazoa</taxon>
        <taxon>Spiralia</taxon>
        <taxon>Lophotrochozoa</taxon>
        <taxon>Mollusca</taxon>
        <taxon>Bivalvia</taxon>
        <taxon>Autobranchia</taxon>
        <taxon>Heteroconchia</taxon>
        <taxon>Euheterodonta</taxon>
        <taxon>Imparidentia</taxon>
        <taxon>Neoheterodontei</taxon>
        <taxon>Myida</taxon>
        <taxon>Dreissenoidea</taxon>
        <taxon>Dreissenidae</taxon>
        <taxon>Dreissena</taxon>
    </lineage>
</organism>
<dbReference type="InterPro" id="IPR036875">
    <property type="entry name" value="Znf_CCHC_sf"/>
</dbReference>
<keyword evidence="1" id="KW-0479">Metal-binding</keyword>
<feature type="region of interest" description="Disordered" evidence="2">
    <location>
        <begin position="15"/>
        <end position="42"/>
    </location>
</feature>
<evidence type="ECO:0000256" key="1">
    <source>
        <dbReference type="PROSITE-ProRule" id="PRU00047"/>
    </source>
</evidence>
<sequence length="88" mass="9870">MICYKCNRKGHLQRNCPNKQSPSGENRSRSSEGDVSTAKTLGTGGKIVRNCNVLRRKTNKFRLWELVCPGVSSSNWTGKPLQEYLVVT</sequence>
<dbReference type="GO" id="GO:0003676">
    <property type="term" value="F:nucleic acid binding"/>
    <property type="evidence" value="ECO:0007669"/>
    <property type="project" value="InterPro"/>
</dbReference>
<dbReference type="SMART" id="SM00343">
    <property type="entry name" value="ZnF_C2HC"/>
    <property type="match status" value="1"/>
</dbReference>
<dbReference type="InterPro" id="IPR001878">
    <property type="entry name" value="Znf_CCHC"/>
</dbReference>
<name>A0A9D3YLR1_DREPO</name>
<dbReference type="GO" id="GO:0008270">
    <property type="term" value="F:zinc ion binding"/>
    <property type="evidence" value="ECO:0007669"/>
    <property type="project" value="UniProtKB-KW"/>
</dbReference>
<comment type="caution">
    <text evidence="4">The sequence shown here is derived from an EMBL/GenBank/DDBJ whole genome shotgun (WGS) entry which is preliminary data.</text>
</comment>
<keyword evidence="5" id="KW-1185">Reference proteome</keyword>
<feature type="domain" description="CCHC-type" evidence="3">
    <location>
        <begin position="3"/>
        <end position="18"/>
    </location>
</feature>
<reference evidence="4" key="1">
    <citation type="journal article" date="2019" name="bioRxiv">
        <title>The Genome of the Zebra Mussel, Dreissena polymorpha: A Resource for Invasive Species Research.</title>
        <authorList>
            <person name="McCartney M.A."/>
            <person name="Auch B."/>
            <person name="Kono T."/>
            <person name="Mallez S."/>
            <person name="Zhang Y."/>
            <person name="Obille A."/>
            <person name="Becker A."/>
            <person name="Abrahante J.E."/>
            <person name="Garbe J."/>
            <person name="Badalamenti J.P."/>
            <person name="Herman A."/>
            <person name="Mangelson H."/>
            <person name="Liachko I."/>
            <person name="Sullivan S."/>
            <person name="Sone E.D."/>
            <person name="Koren S."/>
            <person name="Silverstein K.A.T."/>
            <person name="Beckman K.B."/>
            <person name="Gohl D.M."/>
        </authorList>
    </citation>
    <scope>NUCLEOTIDE SEQUENCE</scope>
    <source>
        <strain evidence="4">Duluth1</strain>
        <tissue evidence="4">Whole animal</tissue>
    </source>
</reference>
<keyword evidence="1" id="KW-0863">Zinc-finger</keyword>
<accession>A0A9D3YLR1</accession>
<dbReference type="EMBL" id="JAIWYP010000015">
    <property type="protein sequence ID" value="KAH3701153.1"/>
    <property type="molecule type" value="Genomic_DNA"/>
</dbReference>
<evidence type="ECO:0000313" key="4">
    <source>
        <dbReference type="EMBL" id="KAH3701153.1"/>
    </source>
</evidence>
<feature type="compositionally biased region" description="Polar residues" evidence="2">
    <location>
        <begin position="15"/>
        <end position="25"/>
    </location>
</feature>
<dbReference type="AlphaFoldDB" id="A0A9D3YLR1"/>
<protein>
    <recommendedName>
        <fullName evidence="3">CCHC-type domain-containing protein</fullName>
    </recommendedName>
</protein>
<keyword evidence="1" id="KW-0862">Zinc</keyword>
<evidence type="ECO:0000259" key="3">
    <source>
        <dbReference type="PROSITE" id="PS50158"/>
    </source>
</evidence>
<dbReference type="Proteomes" id="UP000828390">
    <property type="component" value="Unassembled WGS sequence"/>
</dbReference>
<proteinExistence type="predicted"/>